<organism evidence="2 3">
    <name type="scientific">Streptomyces aidingensis</name>
    <dbReference type="NCBI Taxonomy" id="910347"/>
    <lineage>
        <taxon>Bacteria</taxon>
        <taxon>Bacillati</taxon>
        <taxon>Actinomycetota</taxon>
        <taxon>Actinomycetes</taxon>
        <taxon>Kitasatosporales</taxon>
        <taxon>Streptomycetaceae</taxon>
        <taxon>Streptomyces</taxon>
    </lineage>
</organism>
<name>A0A1I1V1Z5_9ACTN</name>
<sequence length="96" mass="10038">MTRKPHRRSRRRAAAALPPAPARRRAAAAMHTVHRAAHRPVLPPYGCTPCGVRWAGGEADCWCCGSPASIAPARPAAALHRLLAAPPTAAPARVAA</sequence>
<evidence type="ECO:0000256" key="1">
    <source>
        <dbReference type="SAM" id="MobiDB-lite"/>
    </source>
</evidence>
<accession>A0A1I1V1Z5</accession>
<proteinExistence type="predicted"/>
<evidence type="ECO:0000313" key="3">
    <source>
        <dbReference type="Proteomes" id="UP000199207"/>
    </source>
</evidence>
<dbReference type="AlphaFoldDB" id="A0A1I1V1Z5"/>
<gene>
    <name evidence="2" type="ORF">SAMN05421773_12715</name>
</gene>
<dbReference type="RefSeq" id="WP_139238472.1">
    <property type="nucleotide sequence ID" value="NZ_FOLM01000027.1"/>
</dbReference>
<dbReference type="EMBL" id="FOLM01000027">
    <property type="protein sequence ID" value="SFD74320.1"/>
    <property type="molecule type" value="Genomic_DNA"/>
</dbReference>
<protein>
    <submittedName>
        <fullName evidence="2">Uncharacterized protein</fullName>
    </submittedName>
</protein>
<dbReference type="Proteomes" id="UP000199207">
    <property type="component" value="Unassembled WGS sequence"/>
</dbReference>
<feature type="region of interest" description="Disordered" evidence="1">
    <location>
        <begin position="1"/>
        <end position="28"/>
    </location>
</feature>
<reference evidence="2 3" key="1">
    <citation type="submission" date="2016-10" db="EMBL/GenBank/DDBJ databases">
        <authorList>
            <person name="de Groot N.N."/>
        </authorList>
    </citation>
    <scope>NUCLEOTIDE SEQUENCE [LARGE SCALE GENOMIC DNA]</scope>
    <source>
        <strain evidence="2 3">CGMCC 4.5739</strain>
    </source>
</reference>
<feature type="compositionally biased region" description="Basic residues" evidence="1">
    <location>
        <begin position="1"/>
        <end position="13"/>
    </location>
</feature>
<keyword evidence="3" id="KW-1185">Reference proteome</keyword>
<dbReference type="STRING" id="910347.SAMN05421773_12715"/>
<evidence type="ECO:0000313" key="2">
    <source>
        <dbReference type="EMBL" id="SFD74320.1"/>
    </source>
</evidence>